<evidence type="ECO:0000256" key="1">
    <source>
        <dbReference type="SAM" id="MobiDB-lite"/>
    </source>
</evidence>
<evidence type="ECO:0000313" key="2">
    <source>
        <dbReference type="EMBL" id="EDM00349.1"/>
    </source>
</evidence>
<organism evidence="2 3">
    <name type="scientific">Rattus norvegicus</name>
    <name type="common">Rat</name>
    <dbReference type="NCBI Taxonomy" id="10116"/>
    <lineage>
        <taxon>Eukaryota</taxon>
        <taxon>Metazoa</taxon>
        <taxon>Chordata</taxon>
        <taxon>Craniata</taxon>
        <taxon>Vertebrata</taxon>
        <taxon>Euteleostomi</taxon>
        <taxon>Mammalia</taxon>
        <taxon>Eutheria</taxon>
        <taxon>Euarchontoglires</taxon>
        <taxon>Glires</taxon>
        <taxon>Rodentia</taxon>
        <taxon>Myomorpha</taxon>
        <taxon>Muroidea</taxon>
        <taxon>Muridae</taxon>
        <taxon>Murinae</taxon>
        <taxon>Rattus</taxon>
    </lineage>
</organism>
<proteinExistence type="predicted"/>
<name>A6IKT7_RAT</name>
<dbReference type="AlphaFoldDB" id="A6IKT7"/>
<dbReference type="Proteomes" id="UP000234681">
    <property type="component" value="Chromosome 14"/>
</dbReference>
<evidence type="ECO:0000313" key="3">
    <source>
        <dbReference type="Proteomes" id="UP000234681"/>
    </source>
</evidence>
<accession>A6IKT7</accession>
<gene>
    <name evidence="2" type="primary">RGD1309256</name>
    <name evidence="2" type="ORF">rCG_36095</name>
</gene>
<protein>
    <submittedName>
        <fullName evidence="2">Similar to D11Bwg0280e protein, isoform CRA_a</fullName>
    </submittedName>
</protein>
<dbReference type="EMBL" id="CH473963">
    <property type="protein sequence ID" value="EDM00349.1"/>
    <property type="molecule type" value="Genomic_DNA"/>
</dbReference>
<feature type="region of interest" description="Disordered" evidence="1">
    <location>
        <begin position="1"/>
        <end position="28"/>
    </location>
</feature>
<sequence>MNPMNPMKPALPPAPHGDGSFAYESVPWQQSATQPAGSLSVVTTVWGVGNATQSQVSVSRAVLPQLRTQSFGVPLPS</sequence>
<reference evidence="3" key="1">
    <citation type="submission" date="2005-09" db="EMBL/GenBank/DDBJ databases">
        <authorList>
            <person name="Mural R.J."/>
            <person name="Li P.W."/>
            <person name="Adams M.D."/>
            <person name="Amanatides P.G."/>
            <person name="Baden-Tillson H."/>
            <person name="Barnstead M."/>
            <person name="Chin S.H."/>
            <person name="Dew I."/>
            <person name="Evans C.A."/>
            <person name="Ferriera S."/>
            <person name="Flanigan M."/>
            <person name="Fosler C."/>
            <person name="Glodek A."/>
            <person name="Gu Z."/>
            <person name="Holt R.A."/>
            <person name="Jennings D."/>
            <person name="Kraft C.L."/>
            <person name="Lu F."/>
            <person name="Nguyen T."/>
            <person name="Nusskern D.R."/>
            <person name="Pfannkoch C.M."/>
            <person name="Sitter C."/>
            <person name="Sutton G.G."/>
            <person name="Venter J.C."/>
            <person name="Wang Z."/>
            <person name="Woodage T."/>
            <person name="Zheng X.H."/>
            <person name="Zhong F."/>
        </authorList>
    </citation>
    <scope>NUCLEOTIDE SEQUENCE [LARGE SCALE GENOMIC DNA]</scope>
    <source>
        <strain>BN</strain>
        <strain evidence="3">Sprague-Dawley</strain>
    </source>
</reference>